<sequence>MLSYENFLQIPIAYNRSEKRKWTEGRQSAAGITKADIPESEKLGISFWLQALWYSNDKISVIGGFGTEKVEIISPDR</sequence>
<dbReference type="AlphaFoldDB" id="A0A8X6TFG5"/>
<gene>
    <name evidence="1" type="ORF">NPIL_458151</name>
</gene>
<keyword evidence="2" id="KW-1185">Reference proteome</keyword>
<dbReference type="EMBL" id="BMAW01007148">
    <property type="protein sequence ID" value="GFT02565.1"/>
    <property type="molecule type" value="Genomic_DNA"/>
</dbReference>
<name>A0A8X6TFG5_NEPPI</name>
<dbReference type="Proteomes" id="UP000887013">
    <property type="component" value="Unassembled WGS sequence"/>
</dbReference>
<accession>A0A8X6TFG5</accession>
<comment type="caution">
    <text evidence="1">The sequence shown here is derived from an EMBL/GenBank/DDBJ whole genome shotgun (WGS) entry which is preliminary data.</text>
</comment>
<reference evidence="1" key="1">
    <citation type="submission" date="2020-08" db="EMBL/GenBank/DDBJ databases">
        <title>Multicomponent nature underlies the extraordinary mechanical properties of spider dragline silk.</title>
        <authorList>
            <person name="Kono N."/>
            <person name="Nakamura H."/>
            <person name="Mori M."/>
            <person name="Yoshida Y."/>
            <person name="Ohtoshi R."/>
            <person name="Malay A.D."/>
            <person name="Moran D.A.P."/>
            <person name="Tomita M."/>
            <person name="Numata K."/>
            <person name="Arakawa K."/>
        </authorList>
    </citation>
    <scope>NUCLEOTIDE SEQUENCE</scope>
</reference>
<evidence type="ECO:0000313" key="1">
    <source>
        <dbReference type="EMBL" id="GFT02565.1"/>
    </source>
</evidence>
<protein>
    <submittedName>
        <fullName evidence="1">Uncharacterized protein</fullName>
    </submittedName>
</protein>
<organism evidence="1 2">
    <name type="scientific">Nephila pilipes</name>
    <name type="common">Giant wood spider</name>
    <name type="synonym">Nephila maculata</name>
    <dbReference type="NCBI Taxonomy" id="299642"/>
    <lineage>
        <taxon>Eukaryota</taxon>
        <taxon>Metazoa</taxon>
        <taxon>Ecdysozoa</taxon>
        <taxon>Arthropoda</taxon>
        <taxon>Chelicerata</taxon>
        <taxon>Arachnida</taxon>
        <taxon>Araneae</taxon>
        <taxon>Araneomorphae</taxon>
        <taxon>Entelegynae</taxon>
        <taxon>Araneoidea</taxon>
        <taxon>Nephilidae</taxon>
        <taxon>Nephila</taxon>
    </lineage>
</organism>
<proteinExistence type="predicted"/>
<evidence type="ECO:0000313" key="2">
    <source>
        <dbReference type="Proteomes" id="UP000887013"/>
    </source>
</evidence>